<dbReference type="PANTHER" id="PTHR23527:SF1">
    <property type="entry name" value="BLL3282 PROTEIN"/>
    <property type="match status" value="1"/>
</dbReference>
<keyword evidence="4 5" id="KW-0472">Membrane</keyword>
<evidence type="ECO:0000313" key="8">
    <source>
        <dbReference type="Proteomes" id="UP001183420"/>
    </source>
</evidence>
<dbReference type="InterPro" id="IPR036259">
    <property type="entry name" value="MFS_trans_sf"/>
</dbReference>
<dbReference type="Proteomes" id="UP001183420">
    <property type="component" value="Unassembled WGS sequence"/>
</dbReference>
<keyword evidence="2 5" id="KW-0812">Transmembrane</keyword>
<keyword evidence="3 5" id="KW-1133">Transmembrane helix</keyword>
<comment type="caution">
    <text evidence="7">The sequence shown here is derived from an EMBL/GenBank/DDBJ whole genome shotgun (WGS) entry which is preliminary data.</text>
</comment>
<reference evidence="8" key="1">
    <citation type="submission" date="2023-07" db="EMBL/GenBank/DDBJ databases">
        <title>30 novel species of actinomycetes from the DSMZ collection.</title>
        <authorList>
            <person name="Nouioui I."/>
        </authorList>
    </citation>
    <scope>NUCLEOTIDE SEQUENCE [LARGE SCALE GENOMIC DNA]</scope>
    <source>
        <strain evidence="8">DSM 44918</strain>
    </source>
</reference>
<name>A0ABU2LXI2_9ACTN</name>
<keyword evidence="8" id="KW-1185">Reference proteome</keyword>
<feature type="non-terminal residue" evidence="7">
    <location>
        <position position="131"/>
    </location>
</feature>
<dbReference type="RefSeq" id="WP_394814899.1">
    <property type="nucleotide sequence ID" value="NZ_JAVREM010000058.1"/>
</dbReference>
<evidence type="ECO:0000256" key="2">
    <source>
        <dbReference type="ARBA" id="ARBA00022692"/>
    </source>
</evidence>
<evidence type="ECO:0000256" key="3">
    <source>
        <dbReference type="ARBA" id="ARBA00022989"/>
    </source>
</evidence>
<accession>A0ABU2LXI2</accession>
<dbReference type="PROSITE" id="PS50850">
    <property type="entry name" value="MFS"/>
    <property type="match status" value="1"/>
</dbReference>
<evidence type="ECO:0000313" key="7">
    <source>
        <dbReference type="EMBL" id="MDT0322276.1"/>
    </source>
</evidence>
<feature type="transmembrane region" description="Helical" evidence="5">
    <location>
        <begin position="37"/>
        <end position="54"/>
    </location>
</feature>
<evidence type="ECO:0000259" key="6">
    <source>
        <dbReference type="PROSITE" id="PS50850"/>
    </source>
</evidence>
<dbReference type="SUPFAM" id="SSF103473">
    <property type="entry name" value="MFS general substrate transporter"/>
    <property type="match status" value="1"/>
</dbReference>
<dbReference type="InterPro" id="IPR011701">
    <property type="entry name" value="MFS"/>
</dbReference>
<feature type="transmembrane region" description="Helical" evidence="5">
    <location>
        <begin position="66"/>
        <end position="89"/>
    </location>
</feature>
<dbReference type="EMBL" id="JAVREM010000058">
    <property type="protein sequence ID" value="MDT0322276.1"/>
    <property type="molecule type" value="Genomic_DNA"/>
</dbReference>
<dbReference type="Pfam" id="PF07690">
    <property type="entry name" value="MFS_1"/>
    <property type="match status" value="1"/>
</dbReference>
<dbReference type="PANTHER" id="PTHR23527">
    <property type="entry name" value="BLL3282 PROTEIN"/>
    <property type="match status" value="1"/>
</dbReference>
<evidence type="ECO:0000256" key="5">
    <source>
        <dbReference type="SAM" id="Phobius"/>
    </source>
</evidence>
<feature type="domain" description="Major facilitator superfamily (MFS) profile" evidence="6">
    <location>
        <begin position="1"/>
        <end position="131"/>
    </location>
</feature>
<dbReference type="InterPro" id="IPR020846">
    <property type="entry name" value="MFS_dom"/>
</dbReference>
<proteinExistence type="predicted"/>
<sequence length="131" mass="13661">MLDVATFTQAAAGFFVGGIGALGVHLQRALDLSTAQLGLLVSAAQFVPLVGLLVAGELLDRYSERWVVGIGAGVVAVALGAGSLAPGYVELPRSDRHRWACVLCGCVEHAMWCLRGVTVFVLGWAELAVGR</sequence>
<organism evidence="7 8">
    <name type="scientific">Streptomyces millisiae</name>
    <dbReference type="NCBI Taxonomy" id="3075542"/>
    <lineage>
        <taxon>Bacteria</taxon>
        <taxon>Bacillati</taxon>
        <taxon>Actinomycetota</taxon>
        <taxon>Actinomycetes</taxon>
        <taxon>Kitasatosporales</taxon>
        <taxon>Streptomycetaceae</taxon>
        <taxon>Streptomyces</taxon>
    </lineage>
</organism>
<dbReference type="Gene3D" id="1.20.1250.20">
    <property type="entry name" value="MFS general substrate transporter like domains"/>
    <property type="match status" value="1"/>
</dbReference>
<dbReference type="InterPro" id="IPR052952">
    <property type="entry name" value="MFS-Transporter"/>
</dbReference>
<gene>
    <name evidence="7" type="ORF">RNC47_28530</name>
</gene>
<feature type="transmembrane region" description="Helical" evidence="5">
    <location>
        <begin position="6"/>
        <end position="25"/>
    </location>
</feature>
<evidence type="ECO:0000256" key="4">
    <source>
        <dbReference type="ARBA" id="ARBA00023136"/>
    </source>
</evidence>
<protein>
    <recommendedName>
        <fullName evidence="6">Major facilitator superfamily (MFS) profile domain-containing protein</fullName>
    </recommendedName>
</protein>
<comment type="subcellular location">
    <subcellularLocation>
        <location evidence="1">Cell membrane</location>
        <topology evidence="1">Multi-pass membrane protein</topology>
    </subcellularLocation>
</comment>
<evidence type="ECO:0000256" key="1">
    <source>
        <dbReference type="ARBA" id="ARBA00004651"/>
    </source>
</evidence>